<evidence type="ECO:0000313" key="2">
    <source>
        <dbReference type="Proteomes" id="UP000006094"/>
    </source>
</evidence>
<dbReference type="HOGENOM" id="CLU_100715_4_4_9"/>
<dbReference type="OrthoDB" id="9795206at2"/>
<dbReference type="PANTHER" id="PTHR43857:SF1">
    <property type="entry name" value="YJGH FAMILY PROTEIN"/>
    <property type="match status" value="1"/>
</dbReference>
<dbReference type="KEGG" id="cad:Curi_c07510"/>
<dbReference type="PATRIC" id="fig|1128398.3.peg.799"/>
<sequence>MKNNRIQRINPVGVPEPVGRYSHITKIPRDSEIYVSSGQVGVDLKGNIPSNLNDQVSNTFFNISNLLSSQGLHADDVIKINIWATEQIDWDFFDSKWDELFGDNPPSMTIAYISGLGLPELKIEIEVWAAK</sequence>
<dbReference type="AlphaFoldDB" id="K0AX78"/>
<dbReference type="RefSeq" id="WP_014966961.1">
    <property type="nucleotide sequence ID" value="NC_018664.1"/>
</dbReference>
<dbReference type="SUPFAM" id="SSF55298">
    <property type="entry name" value="YjgF-like"/>
    <property type="match status" value="1"/>
</dbReference>
<dbReference type="CDD" id="cd00448">
    <property type="entry name" value="YjgF_YER057c_UK114_family"/>
    <property type="match status" value="1"/>
</dbReference>
<organism evidence="1 2">
    <name type="scientific">Gottschalkia acidurici (strain ATCC 7906 / DSM 604 / BCRC 14475 / CIP 104303 / KCTC 5404 / NCIMB 10678 / 9a)</name>
    <name type="common">Clostridium acidurici</name>
    <dbReference type="NCBI Taxonomy" id="1128398"/>
    <lineage>
        <taxon>Bacteria</taxon>
        <taxon>Bacillati</taxon>
        <taxon>Bacillota</taxon>
        <taxon>Tissierellia</taxon>
        <taxon>Tissierellales</taxon>
        <taxon>Gottschalkiaceae</taxon>
        <taxon>Gottschalkia</taxon>
    </lineage>
</organism>
<dbReference type="EMBL" id="CP003326">
    <property type="protein sequence ID" value="AFS77824.1"/>
    <property type="molecule type" value="Genomic_DNA"/>
</dbReference>
<dbReference type="InterPro" id="IPR035959">
    <property type="entry name" value="RutC-like_sf"/>
</dbReference>
<dbReference type="InterPro" id="IPR006175">
    <property type="entry name" value="YjgF/YER057c/UK114"/>
</dbReference>
<reference evidence="1 2" key="1">
    <citation type="journal article" date="2012" name="PLoS ONE">
        <title>The purine-utilizing bacterium Clostridium acidurici 9a: a genome-guided metabolic reconsideration.</title>
        <authorList>
            <person name="Hartwich K."/>
            <person name="Poehlein A."/>
            <person name="Daniel R."/>
        </authorList>
    </citation>
    <scope>NUCLEOTIDE SEQUENCE [LARGE SCALE GENOMIC DNA]</scope>
    <source>
        <strain evidence="2">ATCC 7906 / DSM 604 / BCRC 14475 / CIP 104303 / KCTC 5404 / NCIMB 10678 / 9a</strain>
    </source>
</reference>
<dbReference type="Gene3D" id="3.30.1330.40">
    <property type="entry name" value="RutC-like"/>
    <property type="match status" value="1"/>
</dbReference>
<dbReference type="Proteomes" id="UP000006094">
    <property type="component" value="Chromosome"/>
</dbReference>
<accession>K0AX78</accession>
<dbReference type="STRING" id="1128398.Curi_c07510"/>
<protein>
    <submittedName>
        <fullName evidence="1">Endoribonuclease L-PSP</fullName>
    </submittedName>
</protein>
<dbReference type="Pfam" id="PF01042">
    <property type="entry name" value="Ribonuc_L-PSP"/>
    <property type="match status" value="1"/>
</dbReference>
<proteinExistence type="predicted"/>
<dbReference type="eggNOG" id="COG0251">
    <property type="taxonomic scope" value="Bacteria"/>
</dbReference>
<keyword evidence="2" id="KW-1185">Reference proteome</keyword>
<gene>
    <name evidence="1" type="ordered locus">Curi_c07510</name>
</gene>
<evidence type="ECO:0000313" key="1">
    <source>
        <dbReference type="EMBL" id="AFS77824.1"/>
    </source>
</evidence>
<name>K0AX78_GOTA9</name>
<dbReference type="PANTHER" id="PTHR43857">
    <property type="entry name" value="BLR7761 PROTEIN"/>
    <property type="match status" value="1"/>
</dbReference>